<keyword evidence="2" id="KW-0479">Metal-binding</keyword>
<organism evidence="8 9">
    <name type="scientific">Rhizobium leguminosarum bv. trifolii (strain WSM2304)</name>
    <dbReference type="NCBI Taxonomy" id="395492"/>
    <lineage>
        <taxon>Bacteria</taxon>
        <taxon>Pseudomonadati</taxon>
        <taxon>Pseudomonadota</taxon>
        <taxon>Alphaproteobacteria</taxon>
        <taxon>Hyphomicrobiales</taxon>
        <taxon>Rhizobiaceae</taxon>
        <taxon>Rhizobium/Agrobacterium group</taxon>
        <taxon>Rhizobium</taxon>
    </lineage>
</organism>
<comment type="similarity">
    <text evidence="6">Belongs to the bacterial ring-hydroxylating dioxygenase ferredoxin component family.</text>
</comment>
<protein>
    <submittedName>
        <fullName evidence="8">Rieske (2Fe-2S) domain protein</fullName>
    </submittedName>
</protein>
<keyword evidence="1" id="KW-0001">2Fe-2S</keyword>
<evidence type="ECO:0000256" key="4">
    <source>
        <dbReference type="ARBA" id="ARBA00023014"/>
    </source>
</evidence>
<proteinExistence type="inferred from homology"/>
<dbReference type="CDD" id="cd03467">
    <property type="entry name" value="Rieske"/>
    <property type="match status" value="1"/>
</dbReference>
<dbReference type="PROSITE" id="PS51296">
    <property type="entry name" value="RIESKE"/>
    <property type="match status" value="1"/>
</dbReference>
<dbReference type="GO" id="GO:0046872">
    <property type="term" value="F:metal ion binding"/>
    <property type="evidence" value="ECO:0007669"/>
    <property type="project" value="UniProtKB-KW"/>
</dbReference>
<keyword evidence="4" id="KW-0411">Iron-sulfur</keyword>
<dbReference type="GO" id="GO:0051537">
    <property type="term" value="F:2 iron, 2 sulfur cluster binding"/>
    <property type="evidence" value="ECO:0007669"/>
    <property type="project" value="UniProtKB-KW"/>
</dbReference>
<accession>A0ABF7QZN4</accession>
<evidence type="ECO:0000313" key="8">
    <source>
        <dbReference type="EMBL" id="ACI59705.1"/>
    </source>
</evidence>
<evidence type="ECO:0000256" key="3">
    <source>
        <dbReference type="ARBA" id="ARBA00023004"/>
    </source>
</evidence>
<evidence type="ECO:0000256" key="5">
    <source>
        <dbReference type="ARBA" id="ARBA00034078"/>
    </source>
</evidence>
<dbReference type="InterPro" id="IPR017941">
    <property type="entry name" value="Rieske_2Fe-2S"/>
</dbReference>
<keyword evidence="3" id="KW-0408">Iron</keyword>
<dbReference type="KEGG" id="rlt:Rleg2_6339"/>
<dbReference type="Proteomes" id="UP000008330">
    <property type="component" value="Plasmid pRLG203"/>
</dbReference>
<dbReference type="AlphaFoldDB" id="A0ABF7QZN4"/>
<dbReference type="PANTHER" id="PTHR21496">
    <property type="entry name" value="FERREDOXIN-RELATED"/>
    <property type="match status" value="1"/>
</dbReference>
<sequence>MGERVSTMALREVCSSEEIAEGQHKLINHYKGEIGVVRYNGRLVAIRNRCPHAGAQLLLKAVRPTTVAACPHQIELGYQDGVFTCPWHHWEFDLRDGSCLADPRLKLEKFPVQETDGKIVVEIPD</sequence>
<dbReference type="EMBL" id="CP001195">
    <property type="protein sequence ID" value="ACI59705.1"/>
    <property type="molecule type" value="Genomic_DNA"/>
</dbReference>
<dbReference type="Pfam" id="PF00355">
    <property type="entry name" value="Rieske"/>
    <property type="match status" value="1"/>
</dbReference>
<feature type="domain" description="Rieske" evidence="7">
    <location>
        <begin position="11"/>
        <end position="121"/>
    </location>
</feature>
<evidence type="ECO:0000256" key="6">
    <source>
        <dbReference type="ARBA" id="ARBA00038001"/>
    </source>
</evidence>
<gene>
    <name evidence="8" type="ordered locus">Rleg2_6339</name>
</gene>
<name>A0ABF7QZN4_RHILW</name>
<dbReference type="PANTHER" id="PTHR21496:SF0">
    <property type="entry name" value="RIESKE DOMAIN-CONTAINING PROTEIN"/>
    <property type="match status" value="1"/>
</dbReference>
<comment type="cofactor">
    <cofactor evidence="5">
        <name>[2Fe-2S] cluster</name>
        <dbReference type="ChEBI" id="CHEBI:190135"/>
    </cofactor>
</comment>
<evidence type="ECO:0000259" key="7">
    <source>
        <dbReference type="PROSITE" id="PS51296"/>
    </source>
</evidence>
<evidence type="ECO:0000256" key="2">
    <source>
        <dbReference type="ARBA" id="ARBA00022723"/>
    </source>
</evidence>
<keyword evidence="8" id="KW-0614">Plasmid</keyword>
<dbReference type="InterPro" id="IPR036922">
    <property type="entry name" value="Rieske_2Fe-2S_sf"/>
</dbReference>
<reference evidence="8 9" key="1">
    <citation type="journal article" date="2010" name="Stand. Genomic Sci.">
        <title>Complete genome sequence of Rhizobium leguminosarum bv trifolii strain WSM2304, an effective microsymbiont of the South American clover Trifolium polymorphum.</title>
        <authorList>
            <person name="Reeve W."/>
            <person name="O'Hara G."/>
            <person name="Chain P."/>
            <person name="Ardley J."/>
            <person name="Brau L."/>
            <person name="Nandesena K."/>
            <person name="Tiwari R."/>
            <person name="Malfatti S."/>
            <person name="Kiss H."/>
            <person name="Lapidus A."/>
            <person name="Copeland A."/>
            <person name="Nolan M."/>
            <person name="Land M."/>
            <person name="Ivanova N."/>
            <person name="Mavromatis K."/>
            <person name="Markowitz V."/>
            <person name="Kyrpides N."/>
            <person name="Melino V."/>
            <person name="Denton M."/>
            <person name="Yates R."/>
            <person name="Howieson J."/>
        </authorList>
    </citation>
    <scope>NUCLEOTIDE SEQUENCE [LARGE SCALE GENOMIC DNA]</scope>
    <source>
        <strain evidence="8 9">WSM2304</strain>
    </source>
</reference>
<evidence type="ECO:0000313" key="9">
    <source>
        <dbReference type="Proteomes" id="UP000008330"/>
    </source>
</evidence>
<keyword evidence="9" id="KW-1185">Reference proteome</keyword>
<dbReference type="Gene3D" id="2.102.10.10">
    <property type="entry name" value="Rieske [2Fe-2S] iron-sulphur domain"/>
    <property type="match status" value="1"/>
</dbReference>
<evidence type="ECO:0000256" key="1">
    <source>
        <dbReference type="ARBA" id="ARBA00022714"/>
    </source>
</evidence>
<dbReference type="SUPFAM" id="SSF50022">
    <property type="entry name" value="ISP domain"/>
    <property type="match status" value="1"/>
</dbReference>
<geneLocation type="plasmid" evidence="8 9">
    <name>pRLG203</name>
</geneLocation>